<accession>F9QDJ4</accession>
<name>F9QDJ4_9BACT</name>
<sequence>MIKQNNKVSRKDISIKLGVSEKTITRYINEIRNIKYVGKGGNGHWELEE</sequence>
<dbReference type="Proteomes" id="UP000005055">
    <property type="component" value="Unassembled WGS sequence"/>
</dbReference>
<organism evidence="1 2">
    <name type="scientific">Mycoplasmopsis anatis 1340</name>
    <dbReference type="NCBI Taxonomy" id="1034808"/>
    <lineage>
        <taxon>Bacteria</taxon>
        <taxon>Bacillati</taxon>
        <taxon>Mycoplasmatota</taxon>
        <taxon>Mycoplasmoidales</taxon>
        <taxon>Metamycoplasmataceae</taxon>
        <taxon>Mycoplasmopsis</taxon>
    </lineage>
</organism>
<dbReference type="InterPro" id="IPR036388">
    <property type="entry name" value="WH-like_DNA-bd_sf"/>
</dbReference>
<dbReference type="Gene3D" id="1.10.10.10">
    <property type="entry name" value="Winged helix-like DNA-binding domain superfamily/Winged helix DNA-binding domain"/>
    <property type="match status" value="1"/>
</dbReference>
<reference evidence="1 2" key="1">
    <citation type="journal article" date="2011" name="J. Bacteriol.">
        <title>Genome Sequence of Duck Pathogen Mycoplasma anatis Strain 1340.</title>
        <authorList>
            <person name="Guo Z."/>
            <person name="Chen P."/>
            <person name="Ren P."/>
            <person name="Kuang S."/>
            <person name="Zhou Z."/>
            <person name="Li Z."/>
            <person name="Liu M."/>
            <person name="Shi D."/>
            <person name="Xiao Y."/>
            <person name="Wang X."/>
            <person name="Zhou R."/>
            <person name="Jin H."/>
            <person name="Bi D."/>
        </authorList>
    </citation>
    <scope>NUCLEOTIDE SEQUENCE [LARGE SCALE GENOMIC DNA]</scope>
    <source>
        <strain evidence="1 2">1340</strain>
    </source>
</reference>
<comment type="caution">
    <text evidence="1">The sequence shown here is derived from an EMBL/GenBank/DDBJ whole genome shotgun (WGS) entry which is preliminary data.</text>
</comment>
<proteinExistence type="predicted"/>
<keyword evidence="1" id="KW-0238">DNA-binding</keyword>
<evidence type="ECO:0000313" key="1">
    <source>
        <dbReference type="EMBL" id="EGS29170.1"/>
    </source>
</evidence>
<evidence type="ECO:0000313" key="2">
    <source>
        <dbReference type="Proteomes" id="UP000005055"/>
    </source>
</evidence>
<keyword evidence="2" id="KW-1185">Reference proteome</keyword>
<dbReference type="AlphaFoldDB" id="F9QDJ4"/>
<dbReference type="eggNOG" id="COG2865">
    <property type="taxonomic scope" value="Bacteria"/>
</dbReference>
<gene>
    <name evidence="1" type="ORF">GIG_02508</name>
</gene>
<dbReference type="GO" id="GO:0003677">
    <property type="term" value="F:DNA binding"/>
    <property type="evidence" value="ECO:0007669"/>
    <property type="project" value="UniProtKB-KW"/>
</dbReference>
<protein>
    <submittedName>
        <fullName evidence="1">DNA-binding protein</fullName>
    </submittedName>
</protein>
<dbReference type="EMBL" id="AFVJ01000022">
    <property type="protein sequence ID" value="EGS29170.1"/>
    <property type="molecule type" value="Genomic_DNA"/>
</dbReference>